<dbReference type="RefSeq" id="WP_345484287.1">
    <property type="nucleotide sequence ID" value="NZ_BAAAWU010000001.1"/>
</dbReference>
<feature type="domain" description="ABC3 transporter permease C-terminal" evidence="8">
    <location>
        <begin position="306"/>
        <end position="433"/>
    </location>
</feature>
<feature type="transmembrane region" description="Helical" evidence="7">
    <location>
        <begin position="397"/>
        <end position="423"/>
    </location>
</feature>
<evidence type="ECO:0000256" key="7">
    <source>
        <dbReference type="SAM" id="Phobius"/>
    </source>
</evidence>
<dbReference type="Pfam" id="PF02687">
    <property type="entry name" value="FtsX"/>
    <property type="match status" value="2"/>
</dbReference>
<feature type="transmembrane region" description="Helical" evidence="7">
    <location>
        <begin position="849"/>
        <end position="870"/>
    </location>
</feature>
<keyword evidence="4 7" id="KW-1133">Transmembrane helix</keyword>
<dbReference type="InterPro" id="IPR003838">
    <property type="entry name" value="ABC3_permease_C"/>
</dbReference>
<evidence type="ECO:0000259" key="8">
    <source>
        <dbReference type="Pfam" id="PF02687"/>
    </source>
</evidence>
<sequence>MMYPNLLAPLLIVLALALAALVLVAVRQPVSRRLAFRQLARRRTEAALVIGGSVLGTAIIVGALVVGDTLNFSVRQEAYRTLGPVDERVVAPPGPAGRTVAERLAVLEGDADVDGVLTARATQASAVSRLDGRTVAEPRVLAWQMDFDKASGFGAAGGKSGIEGPDPQPGEVVINAPLAQSLRVGAGQSITLYLFGTPHTFRVDRVVPEQGLAGVGLGGRLNRDAFLAPGTLDAAARAAGAEPRSVTFVSNRGGVEGGDALTSQVTSDIRQALGPLADRTAIETPKHTVLRDAQQAGDSLGALFLMIGSFSIIAGALLLVNIFVMLGEERKAQMGMVRAIGMKRSRLVASFTVEGAAYALLSALPGVAIGVAVGWGVAVVAAEIFQGWSVGGSSIRIAFAVTPTSILNGAAMGLLIAFAAILATSVRISRFNIIAAIRDLPATPGRGPRRRLLVVSSVLAVLCALVAVPAVARSQPDATYLMPALALAFATPALLRLLPRHTVTTLVAGGVLAWTLLAPVVRPRIFDTPSMSVYVIQGALAAFSAVVLVSDNQKTLLRPVRRLLERPSESGLAARLAVAYPLAKRFRTGATLVMYTLIVFVLVLLTEISGVLRAGVDGVVRDATSGYSLRLDYNPQVAGDRLIADLRGGPSADGIATVAPLLNASGRATDPGNRSTQPLDVAAVGVPDGAITGITFRERLPGLGDDPAVWQALATDPRLVVVDGFFGSTGGPAGDYYDPGDTLTVTDPRTGRSERKVIAGVLSNGMVFYPGTGASSTTYPVVMGERGMRELFDDQAQSASALVSTRPGTSPDALATQLQGEQLASSLVATPIASEIRHQFDASTAFFRLMQGFLALGLGVGITGLGVVMVRAVRERRRTIGILRALGFRARTLRRSFLAESAFVAAEGIVLGSVLGVLTTWLMYHNSAAFAGLEGGFPVEWSSIVGLAAATFAASLLATVGPARRAAAIRPARAVRVAE</sequence>
<comment type="caution">
    <text evidence="9">The sequence shown here is derived from an EMBL/GenBank/DDBJ whole genome shotgun (WGS) entry which is preliminary data.</text>
</comment>
<protein>
    <submittedName>
        <fullName evidence="9">ABC transporter permease</fullName>
    </submittedName>
</protein>
<organism evidence="9 10">
    <name type="scientific">Streptomyces roseoviridis</name>
    <dbReference type="NCBI Taxonomy" id="67361"/>
    <lineage>
        <taxon>Bacteria</taxon>
        <taxon>Bacillati</taxon>
        <taxon>Actinomycetota</taxon>
        <taxon>Actinomycetes</taxon>
        <taxon>Kitasatosporales</taxon>
        <taxon>Streptomycetaceae</taxon>
        <taxon>Streptomyces</taxon>
    </lineage>
</organism>
<evidence type="ECO:0000256" key="4">
    <source>
        <dbReference type="ARBA" id="ARBA00022989"/>
    </source>
</evidence>
<keyword evidence="5 7" id="KW-0472">Membrane</keyword>
<comment type="subcellular location">
    <subcellularLocation>
        <location evidence="1">Cell membrane</location>
        <topology evidence="1">Multi-pass membrane protein</topology>
    </subcellularLocation>
</comment>
<dbReference type="PANTHER" id="PTHR30572">
    <property type="entry name" value="MEMBRANE COMPONENT OF TRANSPORTER-RELATED"/>
    <property type="match status" value="1"/>
</dbReference>
<evidence type="ECO:0000256" key="6">
    <source>
        <dbReference type="ARBA" id="ARBA00038076"/>
    </source>
</evidence>
<dbReference type="PANTHER" id="PTHR30572:SF4">
    <property type="entry name" value="ABC TRANSPORTER PERMEASE YTRF"/>
    <property type="match status" value="1"/>
</dbReference>
<reference evidence="9 10" key="1">
    <citation type="submission" date="2024-09" db="EMBL/GenBank/DDBJ databases">
        <authorList>
            <person name="Sun Q."/>
            <person name="Mori K."/>
        </authorList>
    </citation>
    <scope>NUCLEOTIDE SEQUENCE [LARGE SCALE GENOMIC DNA]</scope>
    <source>
        <strain evidence="9 10">JCM 4414</strain>
    </source>
</reference>
<feature type="transmembrane region" description="Helical" evidence="7">
    <location>
        <begin position="531"/>
        <end position="549"/>
    </location>
</feature>
<evidence type="ECO:0000313" key="10">
    <source>
        <dbReference type="Proteomes" id="UP001589716"/>
    </source>
</evidence>
<feature type="transmembrane region" description="Helical" evidence="7">
    <location>
        <begin position="944"/>
        <end position="963"/>
    </location>
</feature>
<gene>
    <name evidence="9" type="ORF">ACFFTP_23410</name>
</gene>
<feature type="transmembrane region" description="Helical" evidence="7">
    <location>
        <begin position="452"/>
        <end position="472"/>
    </location>
</feature>
<proteinExistence type="inferred from homology"/>
<feature type="transmembrane region" description="Helical" evidence="7">
    <location>
        <begin position="897"/>
        <end position="924"/>
    </location>
</feature>
<evidence type="ECO:0000256" key="2">
    <source>
        <dbReference type="ARBA" id="ARBA00022475"/>
    </source>
</evidence>
<feature type="transmembrane region" description="Helical" evidence="7">
    <location>
        <begin position="505"/>
        <end position="525"/>
    </location>
</feature>
<name>A0ABV5QUS7_9ACTN</name>
<feature type="transmembrane region" description="Helical" evidence="7">
    <location>
        <begin position="347"/>
        <end position="377"/>
    </location>
</feature>
<feature type="transmembrane region" description="Helical" evidence="7">
    <location>
        <begin position="478"/>
        <end position="498"/>
    </location>
</feature>
<feature type="transmembrane region" description="Helical" evidence="7">
    <location>
        <begin position="6"/>
        <end position="26"/>
    </location>
</feature>
<dbReference type="Proteomes" id="UP001589716">
    <property type="component" value="Unassembled WGS sequence"/>
</dbReference>
<comment type="similarity">
    <text evidence="6">Belongs to the ABC-4 integral membrane protein family.</text>
</comment>
<keyword evidence="2" id="KW-1003">Cell membrane</keyword>
<dbReference type="EMBL" id="JBHMCT010000014">
    <property type="protein sequence ID" value="MFB9557124.1"/>
    <property type="molecule type" value="Genomic_DNA"/>
</dbReference>
<evidence type="ECO:0000256" key="3">
    <source>
        <dbReference type="ARBA" id="ARBA00022692"/>
    </source>
</evidence>
<accession>A0ABV5QUS7</accession>
<feature type="transmembrane region" description="Helical" evidence="7">
    <location>
        <begin position="46"/>
        <end position="66"/>
    </location>
</feature>
<keyword evidence="10" id="KW-1185">Reference proteome</keyword>
<feature type="transmembrane region" description="Helical" evidence="7">
    <location>
        <begin position="592"/>
        <end position="612"/>
    </location>
</feature>
<feature type="transmembrane region" description="Helical" evidence="7">
    <location>
        <begin position="300"/>
        <end position="326"/>
    </location>
</feature>
<evidence type="ECO:0000313" key="9">
    <source>
        <dbReference type="EMBL" id="MFB9557124.1"/>
    </source>
</evidence>
<feature type="domain" description="ABC3 transporter permease C-terminal" evidence="8">
    <location>
        <begin position="853"/>
        <end position="969"/>
    </location>
</feature>
<keyword evidence="3 7" id="KW-0812">Transmembrane</keyword>
<evidence type="ECO:0000256" key="5">
    <source>
        <dbReference type="ARBA" id="ARBA00023136"/>
    </source>
</evidence>
<evidence type="ECO:0000256" key="1">
    <source>
        <dbReference type="ARBA" id="ARBA00004651"/>
    </source>
</evidence>
<dbReference type="InterPro" id="IPR050250">
    <property type="entry name" value="Macrolide_Exporter_MacB"/>
</dbReference>